<dbReference type="InterPro" id="IPR013783">
    <property type="entry name" value="Ig-like_fold"/>
</dbReference>
<dbReference type="InterPro" id="IPR014756">
    <property type="entry name" value="Ig_E-set"/>
</dbReference>
<dbReference type="AlphaFoldDB" id="A0AAD8NVE4"/>
<evidence type="ECO:0000259" key="3">
    <source>
        <dbReference type="Pfam" id="PF07250"/>
    </source>
</evidence>
<reference evidence="5" key="1">
    <citation type="journal article" date="2023" name="bioRxiv">
        <title>Improved chromosome-level genome assembly for marigold (Tagetes erecta).</title>
        <authorList>
            <person name="Jiang F."/>
            <person name="Yuan L."/>
            <person name="Wang S."/>
            <person name="Wang H."/>
            <person name="Xu D."/>
            <person name="Wang A."/>
            <person name="Fan W."/>
        </authorList>
    </citation>
    <scope>NUCLEOTIDE SEQUENCE</scope>
    <source>
        <strain evidence="5">WSJ</strain>
        <tissue evidence="5">Leaf</tissue>
    </source>
</reference>
<evidence type="ECO:0000313" key="6">
    <source>
        <dbReference type="Proteomes" id="UP001229421"/>
    </source>
</evidence>
<keyword evidence="6" id="KW-1185">Reference proteome</keyword>
<dbReference type="Pfam" id="PF07250">
    <property type="entry name" value="Glyoxal_oxid_N"/>
    <property type="match status" value="1"/>
</dbReference>
<evidence type="ECO:0000256" key="1">
    <source>
        <dbReference type="ARBA" id="ARBA00022729"/>
    </source>
</evidence>
<accession>A0AAD8NVE4</accession>
<dbReference type="Gene3D" id="2.130.10.80">
    <property type="entry name" value="Galactose oxidase/kelch, beta-propeller"/>
    <property type="match status" value="1"/>
</dbReference>
<dbReference type="Pfam" id="PF09118">
    <property type="entry name" value="GO-like_E_set"/>
    <property type="match status" value="1"/>
</dbReference>
<dbReference type="CDD" id="cd02851">
    <property type="entry name" value="E_set_GO_C"/>
    <property type="match status" value="1"/>
</dbReference>
<gene>
    <name evidence="5" type="ORF">QVD17_25257</name>
</gene>
<dbReference type="SUPFAM" id="SSF81296">
    <property type="entry name" value="E set domains"/>
    <property type="match status" value="1"/>
</dbReference>
<organism evidence="5 6">
    <name type="scientific">Tagetes erecta</name>
    <name type="common">African marigold</name>
    <dbReference type="NCBI Taxonomy" id="13708"/>
    <lineage>
        <taxon>Eukaryota</taxon>
        <taxon>Viridiplantae</taxon>
        <taxon>Streptophyta</taxon>
        <taxon>Embryophyta</taxon>
        <taxon>Tracheophyta</taxon>
        <taxon>Spermatophyta</taxon>
        <taxon>Magnoliopsida</taxon>
        <taxon>eudicotyledons</taxon>
        <taxon>Gunneridae</taxon>
        <taxon>Pentapetalae</taxon>
        <taxon>asterids</taxon>
        <taxon>campanulids</taxon>
        <taxon>Asterales</taxon>
        <taxon>Asteraceae</taxon>
        <taxon>Asteroideae</taxon>
        <taxon>Heliantheae alliance</taxon>
        <taxon>Tageteae</taxon>
        <taxon>Tagetes</taxon>
    </lineage>
</organism>
<comment type="caution">
    <text evidence="5">The sequence shown here is derived from an EMBL/GenBank/DDBJ whole genome shotgun (WGS) entry which is preliminary data.</text>
</comment>
<evidence type="ECO:0000256" key="2">
    <source>
        <dbReference type="SAM" id="SignalP"/>
    </source>
</evidence>
<dbReference type="EMBL" id="JAUHHV010000006">
    <property type="protein sequence ID" value="KAK1422266.1"/>
    <property type="molecule type" value="Genomic_DNA"/>
</dbReference>
<name>A0AAD8NVE4_TARER</name>
<proteinExistence type="predicted"/>
<protein>
    <recommendedName>
        <fullName evidence="7">Galactose oxidase</fullName>
    </recommendedName>
</protein>
<dbReference type="SUPFAM" id="SSF50965">
    <property type="entry name" value="Galactose oxidase, central domain"/>
    <property type="match status" value="1"/>
</dbReference>
<evidence type="ECO:0008006" key="7">
    <source>
        <dbReference type="Google" id="ProtNLM"/>
    </source>
</evidence>
<dbReference type="PANTHER" id="PTHR32208">
    <property type="entry name" value="SECRETED PROTEIN-RELATED"/>
    <property type="match status" value="1"/>
</dbReference>
<feature type="domain" description="Galactose oxidase-like Early set" evidence="4">
    <location>
        <begin position="431"/>
        <end position="537"/>
    </location>
</feature>
<keyword evidence="1 2" id="KW-0732">Signal</keyword>
<feature type="signal peptide" evidence="2">
    <location>
        <begin position="1"/>
        <end position="27"/>
    </location>
</feature>
<dbReference type="Gene3D" id="2.60.40.10">
    <property type="entry name" value="Immunoglobulins"/>
    <property type="match status" value="1"/>
</dbReference>
<dbReference type="Proteomes" id="UP001229421">
    <property type="component" value="Unassembled WGS sequence"/>
</dbReference>
<evidence type="ECO:0000313" key="5">
    <source>
        <dbReference type="EMBL" id="KAK1422266.1"/>
    </source>
</evidence>
<dbReference type="InterPro" id="IPR037293">
    <property type="entry name" value="Gal_Oxidase_central_sf"/>
</dbReference>
<dbReference type="InterPro" id="IPR011043">
    <property type="entry name" value="Gal_Oxase/kelch_b-propeller"/>
</dbReference>
<sequence length="538" mass="59364">MALSLSTLNQHLLLFLFISYQSLPCSAAGGSWSLLLENAGISAMHMQLLPNDRVIMFDRTNFGTSNIMLPKGKCLPGDCSAHSIEYDVATKGIRPLFVQTDTWCSSGSLTPDGHLVQTGGWGPGYKVVRVYKSCHDCDWEEIANGLAEERWYATNHLLPDGRQIVIGGRDKFNYEFVPKTPETDHAIDLPFLAQTSDKFENNLYPFTFLYPDGNIVIFANNRAILFDYLKNQVINTYPTMPGGEPRNYPSTGSAVLLPLHIENGVVKSFEVVVCGGAPETSFVNALNGKFDDGLDTCGRIVLSDSKPEWVMEAMPMARVMGDMVMLPNGHVLLINGALSGVAGWDLGRNPVLHPVIYRPDNKIGTRFEVQNPSDIPRMYHSTVVLLRDGSVFVAGSNPHEKYEFGDVLFPTELRVESFSPDYLDQTYADVRPEITLPENNLVMQYGKPVDISFTVAGPLDPNMVLVTMVSPSFTTHSFSMNQRLLVLDHARPIKGAGKNTYTVSVTAPPSGNVAPSGYYMVFVVHKDIPSQGTWAKIQ</sequence>
<evidence type="ECO:0000259" key="4">
    <source>
        <dbReference type="Pfam" id="PF09118"/>
    </source>
</evidence>
<dbReference type="InterPro" id="IPR009880">
    <property type="entry name" value="Glyoxal_oxidase_N"/>
</dbReference>
<feature type="domain" description="Glyoxal oxidase N-terminal" evidence="3">
    <location>
        <begin position="44"/>
        <end position="422"/>
    </location>
</feature>
<dbReference type="InterPro" id="IPR015202">
    <property type="entry name" value="GO-like_E_set"/>
</dbReference>
<dbReference type="PANTHER" id="PTHR32208:SF79">
    <property type="entry name" value="GALACTOSE OXIDASE"/>
    <property type="match status" value="1"/>
</dbReference>
<feature type="chain" id="PRO_5042020831" description="Galactose oxidase" evidence="2">
    <location>
        <begin position="28"/>
        <end position="538"/>
    </location>
</feature>